<dbReference type="Gene3D" id="3.40.50.720">
    <property type="entry name" value="NAD(P)-binding Rossmann-like Domain"/>
    <property type="match status" value="1"/>
</dbReference>
<dbReference type="InterPro" id="IPR002347">
    <property type="entry name" value="SDR_fam"/>
</dbReference>
<keyword evidence="6" id="KW-1185">Reference proteome</keyword>
<dbReference type="PANTHER" id="PTHR43490">
    <property type="entry name" value="(+)-NEOMENTHOL DEHYDROGENASE"/>
    <property type="match status" value="1"/>
</dbReference>
<dbReference type="PRINTS" id="PR00081">
    <property type="entry name" value="GDHRDH"/>
</dbReference>
<evidence type="ECO:0000256" key="4">
    <source>
        <dbReference type="RuleBase" id="RU000363"/>
    </source>
</evidence>
<comment type="similarity">
    <text evidence="1 4">Belongs to the short-chain dehydrogenases/reductases (SDR) family.</text>
</comment>
<dbReference type="EMBL" id="MU155133">
    <property type="protein sequence ID" value="KAF9485832.1"/>
    <property type="molecule type" value="Genomic_DNA"/>
</dbReference>
<dbReference type="GO" id="GO:0016491">
    <property type="term" value="F:oxidoreductase activity"/>
    <property type="evidence" value="ECO:0007669"/>
    <property type="project" value="UniProtKB-KW"/>
</dbReference>
<dbReference type="Proteomes" id="UP000807469">
    <property type="component" value="Unassembled WGS sequence"/>
</dbReference>
<keyword evidence="2" id="KW-0521">NADP</keyword>
<dbReference type="Pfam" id="PF00106">
    <property type="entry name" value="adh_short"/>
    <property type="match status" value="1"/>
</dbReference>
<evidence type="ECO:0000256" key="3">
    <source>
        <dbReference type="ARBA" id="ARBA00023002"/>
    </source>
</evidence>
<dbReference type="PANTHER" id="PTHR43490:SF99">
    <property type="entry name" value="SHORT-CHAIN DEHYDROGENASE_REDUCTASE"/>
    <property type="match status" value="1"/>
</dbReference>
<comment type="caution">
    <text evidence="5">The sequence shown here is derived from an EMBL/GenBank/DDBJ whole genome shotgun (WGS) entry which is preliminary data.</text>
</comment>
<dbReference type="OrthoDB" id="1933717at2759"/>
<gene>
    <name evidence="5" type="ORF">BDN70DRAFT_847263</name>
</gene>
<keyword evidence="3" id="KW-0560">Oxidoreductase</keyword>
<accession>A0A9P5ZCR9</accession>
<dbReference type="SUPFAM" id="SSF51735">
    <property type="entry name" value="NAD(P)-binding Rossmann-fold domains"/>
    <property type="match status" value="1"/>
</dbReference>
<organism evidence="5 6">
    <name type="scientific">Pholiota conissans</name>
    <dbReference type="NCBI Taxonomy" id="109636"/>
    <lineage>
        <taxon>Eukaryota</taxon>
        <taxon>Fungi</taxon>
        <taxon>Dikarya</taxon>
        <taxon>Basidiomycota</taxon>
        <taxon>Agaricomycotina</taxon>
        <taxon>Agaricomycetes</taxon>
        <taxon>Agaricomycetidae</taxon>
        <taxon>Agaricales</taxon>
        <taxon>Agaricineae</taxon>
        <taxon>Strophariaceae</taxon>
        <taxon>Pholiota</taxon>
    </lineage>
</organism>
<dbReference type="PRINTS" id="PR00080">
    <property type="entry name" value="SDRFAMILY"/>
</dbReference>
<evidence type="ECO:0000313" key="5">
    <source>
        <dbReference type="EMBL" id="KAF9485832.1"/>
    </source>
</evidence>
<name>A0A9P5ZCR9_9AGAR</name>
<evidence type="ECO:0000256" key="2">
    <source>
        <dbReference type="ARBA" id="ARBA00022857"/>
    </source>
</evidence>
<proteinExistence type="inferred from homology"/>
<evidence type="ECO:0000256" key="1">
    <source>
        <dbReference type="ARBA" id="ARBA00006484"/>
    </source>
</evidence>
<sequence length="242" mass="25546">MTKVVLITGANSGIGFELARLISEKGHVVYIGSRNETSGKKAVNTLHSEGFTSVKLCVIDVTQHQSIKAAAETIAAAEGKLDILVNNAGVYLPDENQNPISPSLDAIRAIMETNFFGVIQTTAAFIPLLRKSTSKAPVIVNVSSGLGSNASRAQAGPDAYDFAGYNASKAALNAYTIALSHELLKEGFKVNVVAPGYTATKLTGGQGQPVRNGALALFRWALLDESGPTGKFFEFDGTEKAW</sequence>
<evidence type="ECO:0000313" key="6">
    <source>
        <dbReference type="Proteomes" id="UP000807469"/>
    </source>
</evidence>
<dbReference type="InterPro" id="IPR036291">
    <property type="entry name" value="NAD(P)-bd_dom_sf"/>
</dbReference>
<reference evidence="5" key="1">
    <citation type="submission" date="2020-11" db="EMBL/GenBank/DDBJ databases">
        <authorList>
            <consortium name="DOE Joint Genome Institute"/>
            <person name="Ahrendt S."/>
            <person name="Riley R."/>
            <person name="Andreopoulos W."/>
            <person name="Labutti K."/>
            <person name="Pangilinan J."/>
            <person name="Ruiz-Duenas F.J."/>
            <person name="Barrasa J.M."/>
            <person name="Sanchez-Garcia M."/>
            <person name="Camarero S."/>
            <person name="Miyauchi S."/>
            <person name="Serrano A."/>
            <person name="Linde D."/>
            <person name="Babiker R."/>
            <person name="Drula E."/>
            <person name="Ayuso-Fernandez I."/>
            <person name="Pacheco R."/>
            <person name="Padilla G."/>
            <person name="Ferreira P."/>
            <person name="Barriuso J."/>
            <person name="Kellner H."/>
            <person name="Castanera R."/>
            <person name="Alfaro M."/>
            <person name="Ramirez L."/>
            <person name="Pisabarro A.G."/>
            <person name="Kuo A."/>
            <person name="Tritt A."/>
            <person name="Lipzen A."/>
            <person name="He G."/>
            <person name="Yan M."/>
            <person name="Ng V."/>
            <person name="Cullen D."/>
            <person name="Martin F."/>
            <person name="Rosso M.-N."/>
            <person name="Henrissat B."/>
            <person name="Hibbett D."/>
            <person name="Martinez A.T."/>
            <person name="Grigoriev I.V."/>
        </authorList>
    </citation>
    <scope>NUCLEOTIDE SEQUENCE</scope>
    <source>
        <strain evidence="5">CIRM-BRFM 674</strain>
    </source>
</reference>
<dbReference type="AlphaFoldDB" id="A0A9P5ZCR9"/>
<protein>
    <submittedName>
        <fullName evidence="5">NAD(P)-binding protein</fullName>
    </submittedName>
</protein>